<keyword evidence="3" id="KW-1185">Reference proteome</keyword>
<comment type="caution">
    <text evidence="2">The sequence shown here is derived from an EMBL/GenBank/DDBJ whole genome shotgun (WGS) entry which is preliminary data.</text>
</comment>
<dbReference type="RefSeq" id="WP_147298276.1">
    <property type="nucleotide sequence ID" value="NZ_QUNI01000025.1"/>
</dbReference>
<protein>
    <recommendedName>
        <fullName evidence="4">MORN repeat protein</fullName>
    </recommendedName>
</protein>
<evidence type="ECO:0000313" key="3">
    <source>
        <dbReference type="Proteomes" id="UP000257136"/>
    </source>
</evidence>
<reference evidence="2 3" key="1">
    <citation type="submission" date="2018-08" db="EMBL/GenBank/DDBJ databases">
        <title>Genomic Encyclopedia of Archaeal and Bacterial Type Strains, Phase II (KMG-II): from individual species to whole genera.</title>
        <authorList>
            <person name="Goeker M."/>
        </authorList>
    </citation>
    <scope>NUCLEOTIDE SEQUENCE [LARGE SCALE GENOMIC DNA]</scope>
    <source>
        <strain evidence="2 3">DSM 100880</strain>
    </source>
</reference>
<evidence type="ECO:0000256" key="1">
    <source>
        <dbReference type="SAM" id="SignalP"/>
    </source>
</evidence>
<gene>
    <name evidence="2" type="ORF">C8P67_1254</name>
</gene>
<organism evidence="2 3">
    <name type="scientific">Flavobacterium aquicola</name>
    <dbReference type="NCBI Taxonomy" id="1682742"/>
    <lineage>
        <taxon>Bacteria</taxon>
        <taxon>Pseudomonadati</taxon>
        <taxon>Bacteroidota</taxon>
        <taxon>Flavobacteriia</taxon>
        <taxon>Flavobacteriales</taxon>
        <taxon>Flavobacteriaceae</taxon>
        <taxon>Flavobacterium</taxon>
    </lineage>
</organism>
<evidence type="ECO:0008006" key="4">
    <source>
        <dbReference type="Google" id="ProtNLM"/>
    </source>
</evidence>
<dbReference type="EMBL" id="QUNI01000025">
    <property type="protein sequence ID" value="REG90437.1"/>
    <property type="molecule type" value="Genomic_DNA"/>
</dbReference>
<feature type="chain" id="PRO_5017582807" description="MORN repeat protein" evidence="1">
    <location>
        <begin position="20"/>
        <end position="133"/>
    </location>
</feature>
<dbReference type="AlphaFoldDB" id="A0A3E0DWG0"/>
<proteinExistence type="predicted"/>
<feature type="signal peptide" evidence="1">
    <location>
        <begin position="1"/>
        <end position="19"/>
    </location>
</feature>
<dbReference type="Proteomes" id="UP000257136">
    <property type="component" value="Unassembled WGS sequence"/>
</dbReference>
<accession>A0A3E0DWG0</accession>
<dbReference type="OrthoDB" id="1443941at2"/>
<sequence>MKYLFSLAVILLIIDISHAQDSIKTYKIESRTFEIEKKYQVQEISINSDSTYIRTHYKVDKKSEIANYKNVIPSIKENGTFRKKGDFYFLKPYNQNFEMGRYKITDKKMIYYYEWHDKIKKGAKFKRIKQKSN</sequence>
<evidence type="ECO:0000313" key="2">
    <source>
        <dbReference type="EMBL" id="REG90437.1"/>
    </source>
</evidence>
<keyword evidence="1" id="KW-0732">Signal</keyword>
<name>A0A3E0DWG0_9FLAO</name>